<keyword evidence="2" id="KW-1185">Reference proteome</keyword>
<accession>A0AC61Y5Z7</accession>
<evidence type="ECO:0000313" key="2">
    <source>
        <dbReference type="Proteomes" id="UP000356253"/>
    </source>
</evidence>
<protein>
    <submittedName>
        <fullName evidence="1">Uncharacterized protein</fullName>
    </submittedName>
</protein>
<name>A0AC61Y5Z7_9FLAO</name>
<evidence type="ECO:0000313" key="1">
    <source>
        <dbReference type="EMBL" id="VVU99938.1"/>
    </source>
</evidence>
<proteinExistence type="predicted"/>
<organism evidence="1 2">
    <name type="scientific">Mesonia oceanica</name>
    <dbReference type="NCBI Taxonomy" id="2687242"/>
    <lineage>
        <taxon>Bacteria</taxon>
        <taxon>Pseudomonadati</taxon>
        <taxon>Bacteroidota</taxon>
        <taxon>Flavobacteriia</taxon>
        <taxon>Flavobacteriales</taxon>
        <taxon>Flavobacteriaceae</taxon>
        <taxon>Mesonia</taxon>
    </lineage>
</organism>
<comment type="caution">
    <text evidence="1">The sequence shown here is derived from an EMBL/GenBank/DDBJ whole genome shotgun (WGS) entry which is preliminary data.</text>
</comment>
<reference evidence="1" key="1">
    <citation type="submission" date="2019-09" db="EMBL/GenBank/DDBJ databases">
        <authorList>
            <person name="Rodrigo-Torres L."/>
            <person name="Arahal R. D."/>
            <person name="Lucena T."/>
        </authorList>
    </citation>
    <scope>NUCLEOTIDE SEQUENCE</scope>
    <source>
        <strain evidence="1">ISS653</strain>
    </source>
</reference>
<dbReference type="EMBL" id="CABVMM010000004">
    <property type="protein sequence ID" value="VVU99938.1"/>
    <property type="molecule type" value="Genomic_DNA"/>
</dbReference>
<sequence>MKLLPYLLFLFLIYTLMSCDYFSERVQKAMPITSMSIEDPVRRYYPVVRGDTLKVSYKFTNTGNYPLVIRDVQAGCACITIDDYNRPIKPNKSAYLNFEYDSSKNIGYVEHYILIIANIKDTLTNEVKFSTNVVPDPLVIRDYEQIYQRRKEKYNIKEFVDGETKLMYYIPKEK</sequence>
<gene>
    <name evidence="1" type="ORF">FVB9532_01199</name>
</gene>
<dbReference type="Proteomes" id="UP000356253">
    <property type="component" value="Unassembled WGS sequence"/>
</dbReference>